<dbReference type="SUPFAM" id="SSF52317">
    <property type="entry name" value="Class I glutamine amidotransferase-like"/>
    <property type="match status" value="1"/>
</dbReference>
<evidence type="ECO:0000313" key="2">
    <source>
        <dbReference type="EMBL" id="KKJ77726.1"/>
    </source>
</evidence>
<name>A0A0M2R7U8_9PROT</name>
<proteinExistence type="predicted"/>
<organism evidence="2 3">
    <name type="scientific">Kiloniella litopenaei</name>
    <dbReference type="NCBI Taxonomy" id="1549748"/>
    <lineage>
        <taxon>Bacteria</taxon>
        <taxon>Pseudomonadati</taxon>
        <taxon>Pseudomonadota</taxon>
        <taxon>Alphaproteobacteria</taxon>
        <taxon>Rhodospirillales</taxon>
        <taxon>Kiloniellaceae</taxon>
        <taxon>Kiloniella</taxon>
    </lineage>
</organism>
<evidence type="ECO:0000313" key="3">
    <source>
        <dbReference type="Proteomes" id="UP000034491"/>
    </source>
</evidence>
<dbReference type="Gene3D" id="3.40.50.880">
    <property type="match status" value="1"/>
</dbReference>
<keyword evidence="1" id="KW-0812">Transmembrane</keyword>
<accession>A0A0M2R7U8</accession>
<gene>
    <name evidence="2" type="ORF">WH95_04565</name>
</gene>
<sequence length="688" mass="76724">MISSYGIEWQPLVPLWMIYTILGFALISLLSLFFLKSKGGELRAFFLVIVALFLSNPNLHKEISEALPELVLAIVDNSPSMNYGGRKSQAANALTSLHEQVNQRSDLILKTIQINGDAENGTKLFDDIYLTAEEKERLAGIVIISDGQIHDIPNTLEGTQFPQNIPFHLFLAGDPDKGDRRIVIEQAPAFGIIDQKTELTFRVIDENINETDTPATVTLRKNGDVIAEFQTPINQTITHELTLENRGEATFDITAETLGNEITPINNQAVFTANGVRDRLKVLLISGEPHPGERAWRNILKEDPSVDLIHFTILRHPSKQDGTPIRELSLIAFPIHELFEVKLADFDLIIFDQYQRQGFLPSHYLTNIVRYVKQGGALLEVGGPGYATPASLYNTALGSILPAEPLGKVSEQAFQPLITQLGFRHPVTARLPQANLSKDEKPRWGRWFRQVETDTLGGSTLMTGNGQLPLLILDHYEAGRVAQMTSDHIWLWGRNIEGGGPQTELIRRLVHWLMKEPELEEETLRAQLKDQQLTITRQSMSEKEVTLTITSPSGKITETVLRADTHGYASTRLEATEPGLYTINDNIHTVVAQQALSGPEHERVRADPTPLASIITTSKGGTYPLKDLTPKLRLVRGKGTLTGKEWAGLQAQRAEKLIGSTRHPLLPPWVFLSLLLFTAFGAWYREGR</sequence>
<dbReference type="InterPro" id="IPR029062">
    <property type="entry name" value="Class_I_gatase-like"/>
</dbReference>
<comment type="caution">
    <text evidence="2">The sequence shown here is derived from an EMBL/GenBank/DDBJ whole genome shotgun (WGS) entry which is preliminary data.</text>
</comment>
<dbReference type="RefSeq" id="WP_046503635.1">
    <property type="nucleotide sequence ID" value="NZ_LANI01000003.1"/>
</dbReference>
<keyword evidence="1" id="KW-0472">Membrane</keyword>
<feature type="transmembrane region" description="Helical" evidence="1">
    <location>
        <begin position="666"/>
        <end position="684"/>
    </location>
</feature>
<evidence type="ECO:0008006" key="4">
    <source>
        <dbReference type="Google" id="ProtNLM"/>
    </source>
</evidence>
<dbReference type="OrthoDB" id="9769144at2"/>
<dbReference type="PANTHER" id="PTHR37947:SF1">
    <property type="entry name" value="BLL2462 PROTEIN"/>
    <property type="match status" value="1"/>
</dbReference>
<protein>
    <recommendedName>
        <fullName evidence="4">Glutamine amidotransferase domain-containing protein</fullName>
    </recommendedName>
</protein>
<dbReference type="STRING" id="1549748.WH95_04565"/>
<dbReference type="PATRIC" id="fig|1549748.8.peg.2393"/>
<keyword evidence="3" id="KW-1185">Reference proteome</keyword>
<reference evidence="2 3" key="1">
    <citation type="submission" date="2015-03" db="EMBL/GenBank/DDBJ databases">
        <title>Genome sequence of Kiloniella sp. P1-1, isolated from the gut microflora of Pacific white shrimp, Penaeus vannamei.</title>
        <authorList>
            <person name="Shao Z."/>
            <person name="Wang L."/>
            <person name="Li X."/>
        </authorList>
    </citation>
    <scope>NUCLEOTIDE SEQUENCE [LARGE SCALE GENOMIC DNA]</scope>
    <source>
        <strain evidence="2 3">P1-1</strain>
    </source>
</reference>
<dbReference type="Proteomes" id="UP000034491">
    <property type="component" value="Unassembled WGS sequence"/>
</dbReference>
<feature type="transmembrane region" description="Helical" evidence="1">
    <location>
        <begin position="12"/>
        <end position="35"/>
    </location>
</feature>
<dbReference type="EMBL" id="LANI01000003">
    <property type="protein sequence ID" value="KKJ77726.1"/>
    <property type="molecule type" value="Genomic_DNA"/>
</dbReference>
<dbReference type="AlphaFoldDB" id="A0A0M2R7U8"/>
<dbReference type="PANTHER" id="PTHR37947">
    <property type="entry name" value="BLL2462 PROTEIN"/>
    <property type="match status" value="1"/>
</dbReference>
<keyword evidence="1" id="KW-1133">Transmembrane helix</keyword>
<evidence type="ECO:0000256" key="1">
    <source>
        <dbReference type="SAM" id="Phobius"/>
    </source>
</evidence>